<protein>
    <submittedName>
        <fullName evidence="2">Putative ATPase</fullName>
    </submittedName>
</protein>
<name>J3CBR5_9FLAO</name>
<evidence type="ECO:0000259" key="1">
    <source>
        <dbReference type="Pfam" id="PF13521"/>
    </source>
</evidence>
<accession>J3CBR5</accession>
<evidence type="ECO:0000313" key="3">
    <source>
        <dbReference type="Proteomes" id="UP000007509"/>
    </source>
</evidence>
<dbReference type="Gene3D" id="3.40.50.300">
    <property type="entry name" value="P-loop containing nucleotide triphosphate hydrolases"/>
    <property type="match status" value="1"/>
</dbReference>
<dbReference type="SUPFAM" id="SSF52540">
    <property type="entry name" value="P-loop containing nucleoside triphosphate hydrolases"/>
    <property type="match status" value="1"/>
</dbReference>
<proteinExistence type="predicted"/>
<dbReference type="Proteomes" id="UP000007509">
    <property type="component" value="Unassembled WGS sequence"/>
</dbReference>
<dbReference type="OrthoDB" id="5638848at2"/>
<keyword evidence="3" id="KW-1185">Reference proteome</keyword>
<dbReference type="Pfam" id="PF13521">
    <property type="entry name" value="AAA_28"/>
    <property type="match status" value="1"/>
</dbReference>
<evidence type="ECO:0000313" key="2">
    <source>
        <dbReference type="EMBL" id="EJL68399.1"/>
    </source>
</evidence>
<dbReference type="AlphaFoldDB" id="J3CBR5"/>
<dbReference type="InterPro" id="IPR027417">
    <property type="entry name" value="P-loop_NTPase"/>
</dbReference>
<comment type="caution">
    <text evidence="2">The sequence shown here is derived from an EMBL/GenBank/DDBJ whole genome shotgun (WGS) entry which is preliminary data.</text>
</comment>
<dbReference type="EMBL" id="AKJY01000095">
    <property type="protein sequence ID" value="EJL68399.1"/>
    <property type="molecule type" value="Genomic_DNA"/>
</dbReference>
<dbReference type="InterPro" id="IPR038727">
    <property type="entry name" value="NadR/Ttd14_AAA_dom"/>
</dbReference>
<sequence length="182" mass="21168">MQKHSHHSNFYVITGGPGVGKTTVLNELKKKGYTTVPENAREIIQEQVRNNGEGLPWKNRELYTSLMINAAVESFKSFFSTTDTVFFDRGILDSFCYADMMSLKISDEMKDIAQNLRYNQKVFILPPWPEIYTTDDERKQTWEEALNTFDIMKKTYSGYGYRLIDVPLESVENRVKFITDHL</sequence>
<gene>
    <name evidence="2" type="ORF">PMI13_03734</name>
</gene>
<dbReference type="PATRIC" id="fig|1144316.3.peg.3754"/>
<feature type="domain" description="NadR/Ttd14 AAA" evidence="1">
    <location>
        <begin position="11"/>
        <end position="174"/>
    </location>
</feature>
<reference evidence="2 3" key="1">
    <citation type="journal article" date="2012" name="J. Bacteriol.">
        <title>Twenty-one genome sequences from Pseudomonas species and 19 genome sequences from diverse bacteria isolated from the rhizosphere and endosphere of Populus deltoides.</title>
        <authorList>
            <person name="Brown S.D."/>
            <person name="Utturkar S.M."/>
            <person name="Klingeman D.M."/>
            <person name="Johnson C.M."/>
            <person name="Martin S.L."/>
            <person name="Land M.L."/>
            <person name="Lu T.Y."/>
            <person name="Schadt C.W."/>
            <person name="Doktycz M.J."/>
            <person name="Pelletier D.A."/>
        </authorList>
    </citation>
    <scope>NUCLEOTIDE SEQUENCE [LARGE SCALE GENOMIC DNA]</scope>
    <source>
        <strain evidence="2 3">CF314</strain>
    </source>
</reference>
<organism evidence="2 3">
    <name type="scientific">Chryseobacterium populi</name>
    <dbReference type="NCBI Taxonomy" id="1144316"/>
    <lineage>
        <taxon>Bacteria</taxon>
        <taxon>Pseudomonadati</taxon>
        <taxon>Bacteroidota</taxon>
        <taxon>Flavobacteriia</taxon>
        <taxon>Flavobacteriales</taxon>
        <taxon>Weeksellaceae</taxon>
        <taxon>Chryseobacterium group</taxon>
        <taxon>Chryseobacterium</taxon>
    </lineage>
</organism>
<dbReference type="RefSeq" id="WP_007846466.1">
    <property type="nucleotide sequence ID" value="NZ_AKJY01000095.1"/>
</dbReference>